<gene>
    <name evidence="1" type="ORF">C1645_761943</name>
</gene>
<comment type="caution">
    <text evidence="1">The sequence shown here is derived from an EMBL/GenBank/DDBJ whole genome shotgun (WGS) entry which is preliminary data.</text>
</comment>
<dbReference type="EMBL" id="QKYT01000100">
    <property type="protein sequence ID" value="RIA93614.1"/>
    <property type="molecule type" value="Genomic_DNA"/>
</dbReference>
<evidence type="ECO:0000313" key="2">
    <source>
        <dbReference type="Proteomes" id="UP000265703"/>
    </source>
</evidence>
<dbReference type="AlphaFoldDB" id="A0A397TFF9"/>
<protein>
    <submittedName>
        <fullName evidence="1">Uncharacterized protein</fullName>
    </submittedName>
</protein>
<name>A0A397TFF9_9GLOM</name>
<evidence type="ECO:0000313" key="1">
    <source>
        <dbReference type="EMBL" id="RIA93614.1"/>
    </source>
</evidence>
<accession>A0A397TFF9</accession>
<reference evidence="1 2" key="1">
    <citation type="submission" date="2018-06" db="EMBL/GenBank/DDBJ databases">
        <title>Comparative genomics reveals the genomic features of Rhizophagus irregularis, R. cerebriforme, R. diaphanum and Gigaspora rosea, and their symbiotic lifestyle signature.</title>
        <authorList>
            <person name="Morin E."/>
            <person name="San Clemente H."/>
            <person name="Chen E.C.H."/>
            <person name="De La Providencia I."/>
            <person name="Hainaut M."/>
            <person name="Kuo A."/>
            <person name="Kohler A."/>
            <person name="Murat C."/>
            <person name="Tang N."/>
            <person name="Roy S."/>
            <person name="Loubradou J."/>
            <person name="Henrissat B."/>
            <person name="Grigoriev I.V."/>
            <person name="Corradi N."/>
            <person name="Roux C."/>
            <person name="Martin F.M."/>
        </authorList>
    </citation>
    <scope>NUCLEOTIDE SEQUENCE [LARGE SCALE GENOMIC DNA]</scope>
    <source>
        <strain evidence="1 2">DAOM 227022</strain>
    </source>
</reference>
<dbReference type="Proteomes" id="UP000265703">
    <property type="component" value="Unassembled WGS sequence"/>
</dbReference>
<sequence length="151" mass="17675">MENCLYNFLHNIHKIPTSPSTNNNNIINYYNRNYSQRLSLIEVVKSENNDQEMANIIDIFSNLNSLLILFLDEFEIKKNQAIEMIVKLSKLSAGEVSQIKHQTISTILNRATRMRRLLEIASDSYTIFDAFSDLNLKLFLPKRMTIINYKR</sequence>
<organism evidence="1 2">
    <name type="scientific">Glomus cerebriforme</name>
    <dbReference type="NCBI Taxonomy" id="658196"/>
    <lineage>
        <taxon>Eukaryota</taxon>
        <taxon>Fungi</taxon>
        <taxon>Fungi incertae sedis</taxon>
        <taxon>Mucoromycota</taxon>
        <taxon>Glomeromycotina</taxon>
        <taxon>Glomeromycetes</taxon>
        <taxon>Glomerales</taxon>
        <taxon>Glomeraceae</taxon>
        <taxon>Glomus</taxon>
    </lineage>
</organism>
<keyword evidence="2" id="KW-1185">Reference proteome</keyword>
<dbReference type="STRING" id="658196.A0A397TFF9"/>
<proteinExistence type="predicted"/>